<keyword evidence="3 7" id="KW-0812">Transmembrane</keyword>
<accession>A0ABP0TJR4</accession>
<dbReference type="PANTHER" id="PTHR45339">
    <property type="entry name" value="HYBRID SIGNAL TRANSDUCTION HISTIDINE KINASE J"/>
    <property type="match status" value="1"/>
</dbReference>
<keyword evidence="2 6" id="KW-0597">Phosphoprotein</keyword>
<keyword evidence="4 7" id="KW-1133">Transmembrane helix</keyword>
<evidence type="ECO:0000256" key="1">
    <source>
        <dbReference type="ARBA" id="ARBA00004370"/>
    </source>
</evidence>
<dbReference type="SMART" id="SM00387">
    <property type="entry name" value="HATPase_c"/>
    <property type="match status" value="1"/>
</dbReference>
<proteinExistence type="predicted"/>
<evidence type="ECO:0000313" key="10">
    <source>
        <dbReference type="EMBL" id="CAK9198355.1"/>
    </source>
</evidence>
<evidence type="ECO:0000256" key="5">
    <source>
        <dbReference type="ARBA" id="ARBA00023136"/>
    </source>
</evidence>
<evidence type="ECO:0000259" key="8">
    <source>
        <dbReference type="PROSITE" id="PS50109"/>
    </source>
</evidence>
<dbReference type="InterPro" id="IPR003661">
    <property type="entry name" value="HisK_dim/P_dom"/>
</dbReference>
<dbReference type="InterPro" id="IPR036890">
    <property type="entry name" value="HATPase_C_sf"/>
</dbReference>
<dbReference type="Pfam" id="PF02518">
    <property type="entry name" value="HATPase_c"/>
    <property type="match status" value="1"/>
</dbReference>
<evidence type="ECO:0000256" key="2">
    <source>
        <dbReference type="ARBA" id="ARBA00022553"/>
    </source>
</evidence>
<dbReference type="InterPro" id="IPR006189">
    <property type="entry name" value="CHASE_dom"/>
</dbReference>
<keyword evidence="5 7" id="KW-0472">Membrane</keyword>
<gene>
    <name evidence="10" type="ORF">CSSPTR1EN2_LOCUS4395</name>
</gene>
<dbReference type="PROSITE" id="PS50109">
    <property type="entry name" value="HIS_KIN"/>
    <property type="match status" value="1"/>
</dbReference>
<evidence type="ECO:0000256" key="6">
    <source>
        <dbReference type="PROSITE-ProRule" id="PRU00169"/>
    </source>
</evidence>
<dbReference type="Pfam" id="PF00512">
    <property type="entry name" value="HisKA"/>
    <property type="match status" value="1"/>
</dbReference>
<dbReference type="Pfam" id="PF24896">
    <property type="entry name" value="Receiver_CRE1"/>
    <property type="match status" value="1"/>
</dbReference>
<sequence length="1036" mass="114628">MMDSIITGNKRGRRRFNMRSTHCACWQQRMNPFRYGPVRIACMVLGWLLAVAVGGVLWRYSLNSKRQELQLKCENRVEILRSEVENNLNASFVIIGLLASVPQLNESTWLQFTSSTLFLRPNVIELVYMQRVLNSERAAFEQRMNTTIKTLNSTGWFPRPEDSEYSPIVFETEADEGYFMLDPSSYPLLKSAIYAARDSGLFTLSPATLLTNTWLMGAYLAYYGQGQDALSFPSDADRQQACLGYVATALNVKEVFYIVLSRYIADVDMDVVAVYIAPVSGEFNSYYNCSSTAATCVLPLFDPTNKVSKPSTTSITWSYGTQNFELRCIATHNLSLLALQSIIAWPLLMSIIVLFCCAIIYLVLKRMQAIKKDVVMMEKIYLELNAAKTAAEAADKAKSNFLTTVSHEIRTPMNGVIGMTNLLMAGGELTPQQLDYVKTAQASGNALIALINDVLDLSKMEAGKMEFESVPYNIRMEIDDALSVFDGRVHQKGVEVLVLIHDAVPCCVVGDPGRLRQILVNFVDNAMKCTREGSVFLCVRVVNSNLPLDVLDTTLDLIVPSSGDKPLLLAGLGNQNGGANSSFGLDTRQIGVPRLSMRNKKFDENSTNLIKKWREWRLDQVSSNHFTPQEDLKLIFSIEDTGIGVPLDSQHRLFQPFSHAGSSASQEQQGTGIGLSICEKLVKLMNGQLTFKSLPGEGSLFQFTLPLGLKAASPNCDTLSCCPKQQWKAVEREKLRGMHVVLIDNHPVRQEASASYLRGLNITVTYMVDFAPTLVLLKSVGQAAAIHAVIIDLQGTRNSAALEFSSSIRKERHLERLLIVGLSTGLCTSAEKELKEAGFSSIVNKPLRVAALVAALLQPVGVPERKRGPSNTKLMSGKRLLVVDDNMVNRRVATSMLLQYGATVMAVNGGAEAISAVRNQEAGKEFDLILMDIQMPEMDGYEATRQIRKWQVEQCNKCATNVQLGSSENLAKGNGECDHFHLPIVAVTADVLKGTHELCYNAGMDDYITKPLDQKQLHLLLERFLRNNLINAPGNV</sequence>
<keyword evidence="11" id="KW-1185">Reference proteome</keyword>
<dbReference type="EMBL" id="OZ019904">
    <property type="protein sequence ID" value="CAK9198355.1"/>
    <property type="molecule type" value="Genomic_DNA"/>
</dbReference>
<feature type="modified residue" description="4-aspartylphosphate" evidence="6">
    <location>
        <position position="792"/>
    </location>
</feature>
<name>A0ABP0TJR4_9BRYO</name>
<comment type="subcellular location">
    <subcellularLocation>
        <location evidence="1">Membrane</location>
    </subcellularLocation>
</comment>
<feature type="domain" description="Histidine kinase" evidence="8">
    <location>
        <begin position="404"/>
        <end position="709"/>
    </location>
</feature>
<dbReference type="CDD" id="cd17546">
    <property type="entry name" value="REC_hyHK_CKI1_RcsC-like"/>
    <property type="match status" value="1"/>
</dbReference>
<dbReference type="Pfam" id="PF03924">
    <property type="entry name" value="CHASE"/>
    <property type="match status" value="1"/>
</dbReference>
<dbReference type="Gene3D" id="3.40.50.2300">
    <property type="match status" value="2"/>
</dbReference>
<feature type="domain" description="Response regulatory" evidence="9">
    <location>
        <begin position="739"/>
        <end position="860"/>
    </location>
</feature>
<reference evidence="10" key="1">
    <citation type="submission" date="2024-02" db="EMBL/GenBank/DDBJ databases">
        <authorList>
            <consortium name="ELIXIR-Norway"/>
            <consortium name="Elixir Norway"/>
        </authorList>
    </citation>
    <scope>NUCLEOTIDE SEQUENCE</scope>
</reference>
<evidence type="ECO:0000313" key="11">
    <source>
        <dbReference type="Proteomes" id="UP001497512"/>
    </source>
</evidence>
<evidence type="ECO:0000259" key="9">
    <source>
        <dbReference type="PROSITE" id="PS50110"/>
    </source>
</evidence>
<feature type="modified residue" description="4-aspartylphosphate" evidence="6">
    <location>
        <position position="932"/>
    </location>
</feature>
<evidence type="ECO:0000256" key="4">
    <source>
        <dbReference type="ARBA" id="ARBA00022989"/>
    </source>
</evidence>
<dbReference type="InterPro" id="IPR036097">
    <property type="entry name" value="HisK_dim/P_sf"/>
</dbReference>
<dbReference type="SMART" id="SM00388">
    <property type="entry name" value="HisKA"/>
    <property type="match status" value="1"/>
</dbReference>
<evidence type="ECO:0000256" key="7">
    <source>
        <dbReference type="SAM" id="Phobius"/>
    </source>
</evidence>
<organism evidence="10 11">
    <name type="scientific">Sphagnum troendelagicum</name>
    <dbReference type="NCBI Taxonomy" id="128251"/>
    <lineage>
        <taxon>Eukaryota</taxon>
        <taxon>Viridiplantae</taxon>
        <taxon>Streptophyta</taxon>
        <taxon>Embryophyta</taxon>
        <taxon>Bryophyta</taxon>
        <taxon>Sphagnophytina</taxon>
        <taxon>Sphagnopsida</taxon>
        <taxon>Sphagnales</taxon>
        <taxon>Sphagnaceae</taxon>
        <taxon>Sphagnum</taxon>
    </lineage>
</organism>
<dbReference type="SMART" id="SM00448">
    <property type="entry name" value="REC"/>
    <property type="match status" value="2"/>
</dbReference>
<dbReference type="InterPro" id="IPR003594">
    <property type="entry name" value="HATPase_dom"/>
</dbReference>
<dbReference type="SUPFAM" id="SSF52172">
    <property type="entry name" value="CheY-like"/>
    <property type="match status" value="2"/>
</dbReference>
<dbReference type="PRINTS" id="PR00344">
    <property type="entry name" value="BCTRLSENSOR"/>
</dbReference>
<evidence type="ECO:0000256" key="3">
    <source>
        <dbReference type="ARBA" id="ARBA00022692"/>
    </source>
</evidence>
<protein>
    <recommendedName>
        <fullName evidence="12">Histidine kinase</fullName>
    </recommendedName>
</protein>
<dbReference type="Pfam" id="PF00072">
    <property type="entry name" value="Response_reg"/>
    <property type="match status" value="1"/>
</dbReference>
<dbReference type="SUPFAM" id="SSF47384">
    <property type="entry name" value="Homodimeric domain of signal transducing histidine kinase"/>
    <property type="match status" value="1"/>
</dbReference>
<dbReference type="Gene3D" id="1.10.287.130">
    <property type="match status" value="1"/>
</dbReference>
<dbReference type="PANTHER" id="PTHR45339:SF6">
    <property type="entry name" value="SENSORY HISTIDINE PROTEIN KINASE"/>
    <property type="match status" value="1"/>
</dbReference>
<dbReference type="InterPro" id="IPR042240">
    <property type="entry name" value="CHASE_sf"/>
</dbReference>
<dbReference type="InterPro" id="IPR005467">
    <property type="entry name" value="His_kinase_dom"/>
</dbReference>
<dbReference type="InterPro" id="IPR004358">
    <property type="entry name" value="Sig_transdc_His_kin-like_C"/>
</dbReference>
<dbReference type="InterPro" id="IPR001789">
    <property type="entry name" value="Sig_transdc_resp-reg_receiver"/>
</dbReference>
<dbReference type="Gene3D" id="3.30.565.10">
    <property type="entry name" value="Histidine kinase-like ATPase, C-terminal domain"/>
    <property type="match status" value="1"/>
</dbReference>
<dbReference type="Gene3D" id="3.30.450.350">
    <property type="entry name" value="CHASE domain"/>
    <property type="match status" value="1"/>
</dbReference>
<dbReference type="CDD" id="cd00082">
    <property type="entry name" value="HisKA"/>
    <property type="match status" value="1"/>
</dbReference>
<feature type="domain" description="Response regulatory" evidence="9">
    <location>
        <begin position="879"/>
        <end position="1025"/>
    </location>
</feature>
<dbReference type="InterPro" id="IPR011006">
    <property type="entry name" value="CheY-like_superfamily"/>
</dbReference>
<feature type="transmembrane region" description="Helical" evidence="7">
    <location>
        <begin position="342"/>
        <end position="364"/>
    </location>
</feature>
<dbReference type="Proteomes" id="UP001497512">
    <property type="component" value="Chromosome 12"/>
</dbReference>
<dbReference type="InterPro" id="IPR056839">
    <property type="entry name" value="Receiver_AHK4/CRE1_1st"/>
</dbReference>
<dbReference type="SUPFAM" id="SSF55874">
    <property type="entry name" value="ATPase domain of HSP90 chaperone/DNA topoisomerase II/histidine kinase"/>
    <property type="match status" value="2"/>
</dbReference>
<dbReference type="SMART" id="SM01079">
    <property type="entry name" value="CHASE"/>
    <property type="match status" value="1"/>
</dbReference>
<dbReference type="PROSITE" id="PS50110">
    <property type="entry name" value="RESPONSE_REGULATORY"/>
    <property type="match status" value="2"/>
</dbReference>
<evidence type="ECO:0008006" key="12">
    <source>
        <dbReference type="Google" id="ProtNLM"/>
    </source>
</evidence>
<feature type="transmembrane region" description="Helical" evidence="7">
    <location>
        <begin position="38"/>
        <end position="60"/>
    </location>
</feature>